<dbReference type="SUPFAM" id="SSF90123">
    <property type="entry name" value="ABC transporter transmembrane region"/>
    <property type="match status" value="1"/>
</dbReference>
<dbReference type="GO" id="GO:0140359">
    <property type="term" value="F:ABC-type transporter activity"/>
    <property type="evidence" value="ECO:0007669"/>
    <property type="project" value="InterPro"/>
</dbReference>
<protein>
    <submittedName>
        <fullName evidence="10">ABC transporter ATP-binding protein</fullName>
    </submittedName>
</protein>
<keyword evidence="5 7" id="KW-1133">Transmembrane helix</keyword>
<dbReference type="Gene3D" id="3.40.50.300">
    <property type="entry name" value="P-loop containing nucleotide triphosphate hydrolases"/>
    <property type="match status" value="1"/>
</dbReference>
<evidence type="ECO:0000256" key="1">
    <source>
        <dbReference type="ARBA" id="ARBA00004651"/>
    </source>
</evidence>
<feature type="transmembrane region" description="Helical" evidence="7">
    <location>
        <begin position="129"/>
        <end position="153"/>
    </location>
</feature>
<dbReference type="Pfam" id="PF00005">
    <property type="entry name" value="ABC_tran"/>
    <property type="match status" value="1"/>
</dbReference>
<dbReference type="GO" id="GO:0016887">
    <property type="term" value="F:ATP hydrolysis activity"/>
    <property type="evidence" value="ECO:0007669"/>
    <property type="project" value="InterPro"/>
</dbReference>
<comment type="subcellular location">
    <subcellularLocation>
        <location evidence="1">Cell membrane</location>
        <topology evidence="1">Multi-pass membrane protein</topology>
    </subcellularLocation>
</comment>
<keyword evidence="11" id="KW-1185">Reference proteome</keyword>
<dbReference type="GO" id="GO:0005524">
    <property type="term" value="F:ATP binding"/>
    <property type="evidence" value="ECO:0007669"/>
    <property type="project" value="UniProtKB-KW"/>
</dbReference>
<evidence type="ECO:0000256" key="3">
    <source>
        <dbReference type="ARBA" id="ARBA00022741"/>
    </source>
</evidence>
<dbReference type="InterPro" id="IPR027417">
    <property type="entry name" value="P-loop_NTPase"/>
</dbReference>
<dbReference type="InterPro" id="IPR036640">
    <property type="entry name" value="ABC1_TM_sf"/>
</dbReference>
<proteinExistence type="predicted"/>
<organism evidence="10 11">
    <name type="scientific">Ktedonosporobacter rubrisoli</name>
    <dbReference type="NCBI Taxonomy" id="2509675"/>
    <lineage>
        <taxon>Bacteria</taxon>
        <taxon>Bacillati</taxon>
        <taxon>Chloroflexota</taxon>
        <taxon>Ktedonobacteria</taxon>
        <taxon>Ktedonobacterales</taxon>
        <taxon>Ktedonosporobacteraceae</taxon>
        <taxon>Ktedonosporobacter</taxon>
    </lineage>
</organism>
<evidence type="ECO:0000259" key="8">
    <source>
        <dbReference type="PROSITE" id="PS50893"/>
    </source>
</evidence>
<evidence type="ECO:0000313" key="10">
    <source>
        <dbReference type="EMBL" id="QBD75146.1"/>
    </source>
</evidence>
<dbReference type="EMBL" id="CP035758">
    <property type="protein sequence ID" value="QBD75146.1"/>
    <property type="molecule type" value="Genomic_DNA"/>
</dbReference>
<dbReference type="Proteomes" id="UP000290365">
    <property type="component" value="Chromosome"/>
</dbReference>
<keyword evidence="2 7" id="KW-0812">Transmembrane</keyword>
<evidence type="ECO:0000256" key="4">
    <source>
        <dbReference type="ARBA" id="ARBA00022840"/>
    </source>
</evidence>
<dbReference type="InterPro" id="IPR003439">
    <property type="entry name" value="ABC_transporter-like_ATP-bd"/>
</dbReference>
<evidence type="ECO:0000256" key="7">
    <source>
        <dbReference type="SAM" id="Phobius"/>
    </source>
</evidence>
<name>A0A4P6JKH3_KTERU</name>
<feature type="domain" description="ABC transporter" evidence="8">
    <location>
        <begin position="352"/>
        <end position="584"/>
    </location>
</feature>
<feature type="domain" description="ABC transmembrane type-1" evidence="9">
    <location>
        <begin position="19"/>
        <end position="303"/>
    </location>
</feature>
<sequence length="589" mass="65066">MKTRSFVWQLLIFTRKNYILTVLLQLPRRLLPLVPALLVQQILDRLTHYRQLDATIWGLVGLMLGYMLARGLNLFAVMLTERLPIFKTRELLRANLLEHLLQLPGAGALPRDSGDMISRLQRDTVSPGFLLIMWAFVFGGMGVETLVALVIMIHINLQLTLVAILPLLLGNIIVNALGKHVEGYRRRSREASGAVSSYLVEMFGVVQAIQVAGATSSVVKRFHRLNNRRRVTSLQENLFSNVVLGVFGTGITSIGTGLILLLAGSALRAGSFTVGDFTLFVAYMATLARFSGEVIGQITAYRQLAVAQERLIELLPNAAPAALIMPSPIYREVVSSQEPFGLPRLEKPLELLELKNVSYRYPGTARGITSINLRLERGQFIVITGRIGSGKTTLLRTLLGLLPKQEGEICWNGELVKKPGAFFVPPQSAYTGQRPNLFSTTLGENIALGLPLTERALEEAIYLAVMERDVETLAVGLETLIGPRGIRLSGGQIQRTAAARMFARTPELLVCDDLSSALDAETERQLWQRIRAHREHTCLVVSHREAALRCADSILVLQEGQIVAQGTLSELLTECEEMQHLWTGALQSE</sequence>
<dbReference type="KEGG" id="kbs:EPA93_03700"/>
<dbReference type="InterPro" id="IPR003593">
    <property type="entry name" value="AAA+_ATPase"/>
</dbReference>
<dbReference type="InterPro" id="IPR011527">
    <property type="entry name" value="ABC1_TM_dom"/>
</dbReference>
<dbReference type="Pfam" id="PF00664">
    <property type="entry name" value="ABC_membrane"/>
    <property type="match status" value="1"/>
</dbReference>
<evidence type="ECO:0000256" key="2">
    <source>
        <dbReference type="ARBA" id="ARBA00022692"/>
    </source>
</evidence>
<keyword evidence="3" id="KW-0547">Nucleotide-binding</keyword>
<feature type="transmembrane region" description="Helical" evidence="7">
    <location>
        <begin position="239"/>
        <end position="263"/>
    </location>
</feature>
<dbReference type="PANTHER" id="PTHR24221:SF423">
    <property type="entry name" value="ABC TRANSPORTER"/>
    <property type="match status" value="1"/>
</dbReference>
<dbReference type="Gene3D" id="1.20.1560.10">
    <property type="entry name" value="ABC transporter type 1, transmembrane domain"/>
    <property type="match status" value="1"/>
</dbReference>
<dbReference type="GO" id="GO:0005886">
    <property type="term" value="C:plasma membrane"/>
    <property type="evidence" value="ECO:0007669"/>
    <property type="project" value="UniProtKB-SubCell"/>
</dbReference>
<dbReference type="InterPro" id="IPR039421">
    <property type="entry name" value="Type_1_exporter"/>
</dbReference>
<accession>A0A4P6JKH3</accession>
<gene>
    <name evidence="10" type="ORF">EPA93_03700</name>
</gene>
<dbReference type="RefSeq" id="WP_129885745.1">
    <property type="nucleotide sequence ID" value="NZ_CP035758.1"/>
</dbReference>
<dbReference type="SUPFAM" id="SSF52540">
    <property type="entry name" value="P-loop containing nucleoside triphosphate hydrolases"/>
    <property type="match status" value="1"/>
</dbReference>
<evidence type="ECO:0000256" key="6">
    <source>
        <dbReference type="ARBA" id="ARBA00023136"/>
    </source>
</evidence>
<keyword evidence="6 7" id="KW-0472">Membrane</keyword>
<dbReference type="AlphaFoldDB" id="A0A4P6JKH3"/>
<feature type="transmembrane region" description="Helical" evidence="7">
    <location>
        <begin position="56"/>
        <end position="79"/>
    </location>
</feature>
<dbReference type="PROSITE" id="PS50893">
    <property type="entry name" value="ABC_TRANSPORTER_2"/>
    <property type="match status" value="1"/>
</dbReference>
<evidence type="ECO:0000313" key="11">
    <source>
        <dbReference type="Proteomes" id="UP000290365"/>
    </source>
</evidence>
<dbReference type="PANTHER" id="PTHR24221">
    <property type="entry name" value="ATP-BINDING CASSETTE SUB-FAMILY B"/>
    <property type="match status" value="1"/>
</dbReference>
<feature type="transmembrane region" description="Helical" evidence="7">
    <location>
        <begin position="159"/>
        <end position="177"/>
    </location>
</feature>
<dbReference type="SMART" id="SM00382">
    <property type="entry name" value="AAA"/>
    <property type="match status" value="1"/>
</dbReference>
<evidence type="ECO:0000256" key="5">
    <source>
        <dbReference type="ARBA" id="ARBA00022989"/>
    </source>
</evidence>
<evidence type="ECO:0000259" key="9">
    <source>
        <dbReference type="PROSITE" id="PS50929"/>
    </source>
</evidence>
<dbReference type="PROSITE" id="PS50929">
    <property type="entry name" value="ABC_TM1F"/>
    <property type="match status" value="1"/>
</dbReference>
<reference evidence="10 11" key="1">
    <citation type="submission" date="2019-01" db="EMBL/GenBank/DDBJ databases">
        <title>Ktedonosporobacter rubrisoli SCAWS-G2.</title>
        <authorList>
            <person name="Huang Y."/>
            <person name="Yan B."/>
        </authorList>
    </citation>
    <scope>NUCLEOTIDE SEQUENCE [LARGE SCALE GENOMIC DNA]</scope>
    <source>
        <strain evidence="10 11">SCAWS-G2</strain>
    </source>
</reference>
<dbReference type="CDD" id="cd07346">
    <property type="entry name" value="ABC_6TM_exporters"/>
    <property type="match status" value="1"/>
</dbReference>
<keyword evidence="4 10" id="KW-0067">ATP-binding</keyword>
<dbReference type="OrthoDB" id="9769115at2"/>